<keyword evidence="1" id="KW-0472">Membrane</keyword>
<gene>
    <name evidence="2" type="ORF">EIB74_09635</name>
</gene>
<protein>
    <submittedName>
        <fullName evidence="2">Pyruvate decarboxylase</fullName>
    </submittedName>
</protein>
<evidence type="ECO:0000256" key="1">
    <source>
        <dbReference type="SAM" id="Phobius"/>
    </source>
</evidence>
<dbReference type="EMBL" id="CP034161">
    <property type="protein sequence ID" value="AZI40210.1"/>
    <property type="molecule type" value="Genomic_DNA"/>
</dbReference>
<dbReference type="OrthoDB" id="1270687at2"/>
<keyword evidence="1" id="KW-1133">Transmembrane helix</keyword>
<organism evidence="2 3">
    <name type="scientific">Epilithonimonas vandammei</name>
    <dbReference type="NCBI Taxonomy" id="2487072"/>
    <lineage>
        <taxon>Bacteria</taxon>
        <taxon>Pseudomonadati</taxon>
        <taxon>Bacteroidota</taxon>
        <taxon>Flavobacteriia</taxon>
        <taxon>Flavobacteriales</taxon>
        <taxon>Weeksellaceae</taxon>
        <taxon>Chryseobacterium group</taxon>
        <taxon>Epilithonimonas</taxon>
    </lineage>
</organism>
<name>A0A3G8Y593_9FLAO</name>
<accession>A0A3G8Y593</accession>
<dbReference type="Proteomes" id="UP000281810">
    <property type="component" value="Chromosome"/>
</dbReference>
<evidence type="ECO:0000313" key="2">
    <source>
        <dbReference type="EMBL" id="AZI40210.1"/>
    </source>
</evidence>
<sequence>MIVILYVIMKKVLYPFYFYSALAFTLLSSCANFGDSLLYFNKNAKISKVKTVLYFNPEVFPDISEIKEATYSAFYTATSDQMKSMGNLKYLKVDTPISFDDVDTGTVKEICKNNNADIAVIPKVKYFKVGFGKYVFSNQVIVSMKLYNAEGDFVMEAAYDTYKGNGRMLGTAENSVIIGTKGALRKISKELKNRSASTHKPI</sequence>
<keyword evidence="2" id="KW-0670">Pyruvate</keyword>
<keyword evidence="3" id="KW-1185">Reference proteome</keyword>
<reference evidence="3" key="1">
    <citation type="submission" date="2018-11" db="EMBL/GenBank/DDBJ databases">
        <title>Proposal to divide the Flavobacteriaceae and reorganize its genera based on Amino Acid Identity values calculated from whole genome sequences.</title>
        <authorList>
            <person name="Nicholson A.C."/>
            <person name="Gulvik C.A."/>
            <person name="Whitney A.M."/>
            <person name="Humrighouse B.W."/>
            <person name="Bell M."/>
            <person name="Holmes B."/>
            <person name="Steigerwalt A.B."/>
            <person name="Villarma A."/>
            <person name="Sheth M."/>
            <person name="Batra D."/>
            <person name="Pryor J."/>
            <person name="Bernardet J.-F."/>
            <person name="Hugo C."/>
            <person name="Kampfer P."/>
            <person name="Newman J.D."/>
            <person name="McQuiston J.R."/>
        </authorList>
    </citation>
    <scope>NUCLEOTIDE SEQUENCE [LARGE SCALE GENOMIC DNA]</scope>
    <source>
        <strain evidence="3">F5649</strain>
    </source>
</reference>
<evidence type="ECO:0000313" key="3">
    <source>
        <dbReference type="Proteomes" id="UP000281810"/>
    </source>
</evidence>
<dbReference type="AlphaFoldDB" id="A0A3G8Y593"/>
<proteinExistence type="predicted"/>
<feature type="transmembrane region" description="Helical" evidence="1">
    <location>
        <begin position="16"/>
        <end position="40"/>
    </location>
</feature>
<keyword evidence="1" id="KW-0812">Transmembrane</keyword>